<proteinExistence type="predicted"/>
<keyword evidence="2" id="KW-0408">Iron</keyword>
<evidence type="ECO:0000259" key="4">
    <source>
        <dbReference type="PROSITE" id="PS51379"/>
    </source>
</evidence>
<evidence type="ECO:0000313" key="6">
    <source>
        <dbReference type="Proteomes" id="UP000191931"/>
    </source>
</evidence>
<sequence>MKTFFNLVQDVQKVGLCHRCGGCVTFCTAINYGALKIDDDGKPVYADMEKCIECGLCYSICPEIDDLEEETKLQAAWKQPIGKVIETTVLRATDPVVRQKATDGGVVTALLLHLFDRHRIDGAIVTKAVGKFQRRPFLATTRQEILDGAGLFFDTSHGMKSFSDEYMTFSSIEEFDPMVKKKLNRVALVGTPCQIKSVRKMQVMNLVPSDAIKFCFGLYCTGNFTFGDKERQMIARVGNFSWDDTVKINLKDKLYITLSSGEEKSISLEELESIKRFACRYCSDYTAEFADISFGGLGAAKGWTSVLIRTPLGRAVLADARSAMALEQFNMENDPNYSGKALQEARSASSAKRTAARHYRRELNKQKPMGLARR</sequence>
<dbReference type="GO" id="GO:0051536">
    <property type="term" value="F:iron-sulfur cluster binding"/>
    <property type="evidence" value="ECO:0007669"/>
    <property type="project" value="UniProtKB-KW"/>
</dbReference>
<dbReference type="PANTHER" id="PTHR31332">
    <property type="entry name" value="7-HYDROXYMETHYL CHLOROPHYLL A REDUCTASE, CHLOROPLASTIC"/>
    <property type="match status" value="1"/>
</dbReference>
<organism evidence="5 6">
    <name type="scientific">Desulfamplus magnetovallimortis</name>
    <dbReference type="NCBI Taxonomy" id="1246637"/>
    <lineage>
        <taxon>Bacteria</taxon>
        <taxon>Pseudomonadati</taxon>
        <taxon>Thermodesulfobacteriota</taxon>
        <taxon>Desulfobacteria</taxon>
        <taxon>Desulfobacterales</taxon>
        <taxon>Desulfobacteraceae</taxon>
        <taxon>Desulfamplus</taxon>
    </lineage>
</organism>
<dbReference type="InterPro" id="IPR007516">
    <property type="entry name" value="Co_F420_Hydgase/DH_bsu_N"/>
</dbReference>
<keyword evidence="1" id="KW-0479">Metal-binding</keyword>
<dbReference type="RefSeq" id="WP_080808083.1">
    <property type="nucleotide sequence ID" value="NZ_LT828559.1"/>
</dbReference>
<dbReference type="InterPro" id="IPR045220">
    <property type="entry name" value="FRHB/FDHB/HCAR-like"/>
</dbReference>
<dbReference type="EMBL" id="FWEV01000134">
    <property type="protein sequence ID" value="SLM30296.1"/>
    <property type="molecule type" value="Genomic_DNA"/>
</dbReference>
<dbReference type="STRING" id="1246637.MTBBW1_2190016"/>
<evidence type="ECO:0000313" key="5">
    <source>
        <dbReference type="EMBL" id="SLM30296.1"/>
    </source>
</evidence>
<dbReference type="AlphaFoldDB" id="A0A1W1HCY1"/>
<dbReference type="SUPFAM" id="SSF54862">
    <property type="entry name" value="4Fe-4S ferredoxins"/>
    <property type="match status" value="1"/>
</dbReference>
<evidence type="ECO:0000256" key="3">
    <source>
        <dbReference type="ARBA" id="ARBA00023014"/>
    </source>
</evidence>
<dbReference type="PANTHER" id="PTHR31332:SF0">
    <property type="entry name" value="7-HYDROXYMETHYL CHLOROPHYLL A REDUCTASE, CHLOROPLASTIC"/>
    <property type="match status" value="1"/>
</dbReference>
<dbReference type="Proteomes" id="UP000191931">
    <property type="component" value="Unassembled WGS sequence"/>
</dbReference>
<reference evidence="5 6" key="1">
    <citation type="submission" date="2017-03" db="EMBL/GenBank/DDBJ databases">
        <authorList>
            <person name="Afonso C.L."/>
            <person name="Miller P.J."/>
            <person name="Scott M.A."/>
            <person name="Spackman E."/>
            <person name="Goraichik I."/>
            <person name="Dimitrov K.M."/>
            <person name="Suarez D.L."/>
            <person name="Swayne D.E."/>
        </authorList>
    </citation>
    <scope>NUCLEOTIDE SEQUENCE [LARGE SCALE GENOMIC DNA]</scope>
    <source>
        <strain evidence="5">PRJEB14757</strain>
    </source>
</reference>
<evidence type="ECO:0000256" key="1">
    <source>
        <dbReference type="ARBA" id="ARBA00022723"/>
    </source>
</evidence>
<dbReference type="PROSITE" id="PS51379">
    <property type="entry name" value="4FE4S_FER_2"/>
    <property type="match status" value="1"/>
</dbReference>
<dbReference type="Pfam" id="PF04422">
    <property type="entry name" value="FrhB_FdhB_N"/>
    <property type="match status" value="1"/>
</dbReference>
<feature type="domain" description="4Fe-4S ferredoxin-type" evidence="4">
    <location>
        <begin position="41"/>
        <end position="72"/>
    </location>
</feature>
<dbReference type="GO" id="GO:0052592">
    <property type="term" value="F:oxidoreductase activity, acting on CH or CH2 groups, with an iron-sulfur protein as acceptor"/>
    <property type="evidence" value="ECO:0007669"/>
    <property type="project" value="TreeGrafter"/>
</dbReference>
<dbReference type="Pfam" id="PF13237">
    <property type="entry name" value="Fer4_10"/>
    <property type="match status" value="1"/>
</dbReference>
<evidence type="ECO:0000256" key="2">
    <source>
        <dbReference type="ARBA" id="ARBA00023004"/>
    </source>
</evidence>
<dbReference type="GO" id="GO:0046872">
    <property type="term" value="F:metal ion binding"/>
    <property type="evidence" value="ECO:0007669"/>
    <property type="project" value="UniProtKB-KW"/>
</dbReference>
<dbReference type="Gene3D" id="3.30.70.20">
    <property type="match status" value="1"/>
</dbReference>
<protein>
    <submittedName>
        <fullName evidence="5">F420-non-reducing hydrogenase, beta subunit, MvhB</fullName>
    </submittedName>
</protein>
<dbReference type="InterPro" id="IPR017896">
    <property type="entry name" value="4Fe4S_Fe-S-bd"/>
</dbReference>
<keyword evidence="6" id="KW-1185">Reference proteome</keyword>
<dbReference type="PROSITE" id="PS00198">
    <property type="entry name" value="4FE4S_FER_1"/>
    <property type="match status" value="1"/>
</dbReference>
<gene>
    <name evidence="5" type="ORF">MTBBW1_2190016</name>
</gene>
<dbReference type="InterPro" id="IPR007525">
    <property type="entry name" value="FrhB_FdhB_C"/>
</dbReference>
<dbReference type="Pfam" id="PF04432">
    <property type="entry name" value="FrhB_FdhB_C"/>
    <property type="match status" value="1"/>
</dbReference>
<dbReference type="InterPro" id="IPR017900">
    <property type="entry name" value="4Fe4S_Fe_S_CS"/>
</dbReference>
<dbReference type="OrthoDB" id="3247493at2"/>
<keyword evidence="3" id="KW-0411">Iron-sulfur</keyword>
<name>A0A1W1HCY1_9BACT</name>
<accession>A0A1W1HCY1</accession>